<feature type="domain" description="Elongation factor G-binding protein N-terminal" evidence="1">
    <location>
        <begin position="1"/>
        <end position="81"/>
    </location>
</feature>
<accession>A0A1X6WQP2</accession>
<sequence length="208" mass="24534">MLQPYEFNYIKNQITHLINVYKTVNDQNVILTIQETVTNELALLLDEVFLEEIKPIYLDRTLTNAKSLSLFEKIQEQIIPFNQVSDKKIEKVFRKVKKIKYPKWETLDLKTINYLAWDDIGTQRKYITFYYEEQLRGCYGVMSPDIIKNVCAICHKIDNVAMFLTTTRVAGDGTYTKKGNYICKDSQKCNQQMEDLVHLYDFYHTVSK</sequence>
<dbReference type="InterPro" id="IPR038344">
    <property type="entry name" value="EF-G_N_sf"/>
</dbReference>
<dbReference type="Gene3D" id="1.20.1280.250">
    <property type="match status" value="1"/>
</dbReference>
<keyword evidence="3" id="KW-1185">Reference proteome</keyword>
<dbReference type="Pfam" id="PF07299">
    <property type="entry name" value="EF-G-binding_N"/>
    <property type="match status" value="1"/>
</dbReference>
<dbReference type="Proteomes" id="UP000195918">
    <property type="component" value="Unassembled WGS sequence"/>
</dbReference>
<evidence type="ECO:0000313" key="2">
    <source>
        <dbReference type="EMBL" id="SLM86624.1"/>
    </source>
</evidence>
<dbReference type="InterPro" id="IPR010841">
    <property type="entry name" value="EF-G-binding_N"/>
</dbReference>
<gene>
    <name evidence="2" type="ORF">FM121_11055</name>
</gene>
<dbReference type="OrthoDB" id="1891078at2"/>
<reference evidence="3" key="1">
    <citation type="submission" date="2017-02" db="EMBL/GenBank/DDBJ databases">
        <authorList>
            <person name="Dridi B."/>
        </authorList>
    </citation>
    <scope>NUCLEOTIDE SEQUENCE [LARGE SCALE GENOMIC DNA]</scope>
    <source>
        <strain evidence="3">bH819</strain>
    </source>
</reference>
<dbReference type="AlphaFoldDB" id="A0A1X6WQP2"/>
<dbReference type="EMBL" id="FWFD01000015">
    <property type="protein sequence ID" value="SLM86624.1"/>
    <property type="molecule type" value="Genomic_DNA"/>
</dbReference>
<protein>
    <submittedName>
        <fullName evidence="2">Fibronectin-binding protein</fullName>
    </submittedName>
</protein>
<proteinExistence type="predicted"/>
<evidence type="ECO:0000259" key="1">
    <source>
        <dbReference type="Pfam" id="PF07299"/>
    </source>
</evidence>
<dbReference type="CDD" id="cd16342">
    <property type="entry name" value="FusC_FusB"/>
    <property type="match status" value="1"/>
</dbReference>
<name>A0A1X6WQP2_9ENTE</name>
<dbReference type="RefSeq" id="WP_086952243.1">
    <property type="nucleotide sequence ID" value="NZ_FWFD01000015.1"/>
</dbReference>
<organism evidence="2 3">
    <name type="scientific">Vagococcus fluvialis bH819</name>
    <dbReference type="NCBI Taxonomy" id="1255619"/>
    <lineage>
        <taxon>Bacteria</taxon>
        <taxon>Bacillati</taxon>
        <taxon>Bacillota</taxon>
        <taxon>Bacilli</taxon>
        <taxon>Lactobacillales</taxon>
        <taxon>Enterococcaceae</taxon>
        <taxon>Vagococcus</taxon>
    </lineage>
</organism>
<evidence type="ECO:0000313" key="3">
    <source>
        <dbReference type="Proteomes" id="UP000195918"/>
    </source>
</evidence>